<reference evidence="1 2" key="1">
    <citation type="submission" date="2018-05" db="EMBL/GenBank/DDBJ databases">
        <title>Zavarzinia sp. HR-AS.</title>
        <authorList>
            <person name="Lee Y."/>
            <person name="Jeon C.O."/>
        </authorList>
    </citation>
    <scope>NUCLEOTIDE SEQUENCE [LARGE SCALE GENOMIC DNA]</scope>
    <source>
        <strain evidence="1 2">HR-AS</strain>
    </source>
</reference>
<dbReference type="Proteomes" id="UP000245461">
    <property type="component" value="Unassembled WGS sequence"/>
</dbReference>
<dbReference type="Gene3D" id="3.40.50.1820">
    <property type="entry name" value="alpha/beta hydrolase"/>
    <property type="match status" value="1"/>
</dbReference>
<comment type="caution">
    <text evidence="1">The sequence shown here is derived from an EMBL/GenBank/DDBJ whole genome shotgun (WGS) entry which is preliminary data.</text>
</comment>
<proteinExistence type="predicted"/>
<accession>A0A317E2H9</accession>
<dbReference type="EMBL" id="QGLE01000007">
    <property type="protein sequence ID" value="PWR21288.1"/>
    <property type="molecule type" value="Genomic_DNA"/>
</dbReference>
<protein>
    <recommendedName>
        <fullName evidence="3">Dienelactone hydrolase domain-containing protein</fullName>
    </recommendedName>
</protein>
<evidence type="ECO:0000313" key="2">
    <source>
        <dbReference type="Proteomes" id="UP000245461"/>
    </source>
</evidence>
<dbReference type="AlphaFoldDB" id="A0A317E2H9"/>
<dbReference type="SUPFAM" id="SSF53474">
    <property type="entry name" value="alpha/beta-Hydrolases"/>
    <property type="match status" value="1"/>
</dbReference>
<evidence type="ECO:0008006" key="3">
    <source>
        <dbReference type="Google" id="ProtNLM"/>
    </source>
</evidence>
<evidence type="ECO:0000313" key="1">
    <source>
        <dbReference type="EMBL" id="PWR21288.1"/>
    </source>
</evidence>
<name>A0A317E2H9_9PROT</name>
<dbReference type="RefSeq" id="WP_109906335.1">
    <property type="nucleotide sequence ID" value="NZ_QGLE01000007.1"/>
</dbReference>
<gene>
    <name evidence="1" type="ORF">DKG74_12645</name>
</gene>
<sequence>MIERRLAPRWGAVLIATFLVLFVAACSSRRSGDAMPGQANGGANLSDIELTWYQAVVALPPSRPGEEVTLARMADVIAKPPKWERAPTTVIYLHGCTGLGDLSTLKFLAAAGYLVIAPDSMARRYRPLQCDVATGRGGFNLFVYDFRLTELSYAIHNIARLPWADSSDLFVLGGSEGGVAAALYRGDNLRGRIIAAWTCHGAPIVAGLSSPPMEPVLSIVASDDPWYAEGVAVGQSGDCGEFMAGRPNALSVVLEQGEGHAVLASPAGRQAILDFLALWRKR</sequence>
<organism evidence="1 2">
    <name type="scientific">Zavarzinia aquatilis</name>
    <dbReference type="NCBI Taxonomy" id="2211142"/>
    <lineage>
        <taxon>Bacteria</taxon>
        <taxon>Pseudomonadati</taxon>
        <taxon>Pseudomonadota</taxon>
        <taxon>Alphaproteobacteria</taxon>
        <taxon>Rhodospirillales</taxon>
        <taxon>Zavarziniaceae</taxon>
        <taxon>Zavarzinia</taxon>
    </lineage>
</organism>
<keyword evidence="2" id="KW-1185">Reference proteome</keyword>
<dbReference type="OrthoDB" id="3647650at2"/>
<dbReference type="InterPro" id="IPR029058">
    <property type="entry name" value="AB_hydrolase_fold"/>
</dbReference>
<dbReference type="PROSITE" id="PS51257">
    <property type="entry name" value="PROKAR_LIPOPROTEIN"/>
    <property type="match status" value="1"/>
</dbReference>